<protein>
    <submittedName>
        <fullName evidence="4">Uncharacterized protein</fullName>
    </submittedName>
</protein>
<dbReference type="OrthoDB" id="191995at2759"/>
<evidence type="ECO:0000259" key="2">
    <source>
        <dbReference type="Pfam" id="PF01571"/>
    </source>
</evidence>
<organism evidence="4 5">
    <name type="scientific">Cotesia typhae</name>
    <dbReference type="NCBI Taxonomy" id="2053667"/>
    <lineage>
        <taxon>Eukaryota</taxon>
        <taxon>Metazoa</taxon>
        <taxon>Ecdysozoa</taxon>
        <taxon>Arthropoda</taxon>
        <taxon>Hexapoda</taxon>
        <taxon>Insecta</taxon>
        <taxon>Pterygota</taxon>
        <taxon>Neoptera</taxon>
        <taxon>Endopterygota</taxon>
        <taxon>Hymenoptera</taxon>
        <taxon>Apocrita</taxon>
        <taxon>Ichneumonoidea</taxon>
        <taxon>Braconidae</taxon>
        <taxon>Microgastrinae</taxon>
        <taxon>Cotesia</taxon>
    </lineage>
</organism>
<gene>
    <name evidence="4" type="ORF">G9C98_003974</name>
</gene>
<dbReference type="Proteomes" id="UP000729913">
    <property type="component" value="Unassembled WGS sequence"/>
</dbReference>
<sequence length="568" mass="64588">MDVDETVGQSQTNCFKYQSNEELESPESPNLNRNFYKRKGQGHLRDRYRTNYAQTPENNSGYYSSGSFAGLMNSQISSLEKSFIRTGQENTPCKENQMCIGLKPSERISYLREILPLQNQSGGYTSRSKWELMALPKAPLRRPNSPSSHLFCTSPKYNALECLNNRGLLQVTGKEASNFLQGLITNDMKHFADGTTNIYGLFLNTKGRVLYDTLIYKGIDDDTYLIECDSNVLDALKKHLVMFRVRRKIDIQSMIDKMKVWVLFDGNLNLRDIESKTQNSNVTLEGEILPCGSLNSKTSKSIDDIIMFKDPRISALGYRILSNVNITQEKIRHHLIPGISIDENSPNYQEIRYRLGIAEGSMDLPPGKAFPLEANGDYLHGISFHKGCYIGQELTARTHHTGVVRKRLMSLIFDESIEKNFEYDENIIDNNGKSVDAEPPSSSRLTQLESVPVNDKNVETKQDLGGIFKCEFCSLIEKYNYKGRKPPFARDILYEEDCYVMKDPFSLPNRGETLVIGSDCSMCNKTVCLGCSIFYSKRFCQKCATNNEIYLPHQLQIKKKLSTKLTNE</sequence>
<dbReference type="Pfam" id="PF01571">
    <property type="entry name" value="GCV_T"/>
    <property type="match status" value="1"/>
</dbReference>
<evidence type="ECO:0000256" key="1">
    <source>
        <dbReference type="SAM" id="MobiDB-lite"/>
    </source>
</evidence>
<reference evidence="4" key="2">
    <citation type="submission" date="2021-04" db="EMBL/GenBank/DDBJ databases">
        <title>Genome-wide patterns of bracovirus chromosomal integration into multiple host tissues during parasitism.</title>
        <authorList>
            <person name="Chebbi M.A.C."/>
        </authorList>
    </citation>
    <scope>NUCLEOTIDE SEQUENCE</scope>
    <source>
        <tissue evidence="4">Whole body</tissue>
    </source>
</reference>
<feature type="region of interest" description="Disordered" evidence="1">
    <location>
        <begin position="1"/>
        <end position="33"/>
    </location>
</feature>
<name>A0A8J5QY61_9HYME</name>
<dbReference type="NCBIfam" id="TIGR03317">
    <property type="entry name" value="ygfZ_signature"/>
    <property type="match status" value="1"/>
</dbReference>
<dbReference type="PANTHER" id="PTHR22602">
    <property type="entry name" value="TRANSFERASE CAF17, MITOCHONDRIAL-RELATED"/>
    <property type="match status" value="1"/>
</dbReference>
<dbReference type="InterPro" id="IPR017703">
    <property type="entry name" value="YgfZ/GCV_T_CS"/>
</dbReference>
<keyword evidence="5" id="KW-1185">Reference proteome</keyword>
<evidence type="ECO:0000259" key="3">
    <source>
        <dbReference type="Pfam" id="PF10170"/>
    </source>
</evidence>
<feature type="domain" description="Cysteine-rich DPF motif" evidence="3">
    <location>
        <begin position="468"/>
        <end position="557"/>
    </location>
</feature>
<dbReference type="Pfam" id="PF10170">
    <property type="entry name" value="C6_DPF"/>
    <property type="match status" value="1"/>
</dbReference>
<reference evidence="4" key="1">
    <citation type="submission" date="2020-03" db="EMBL/GenBank/DDBJ databases">
        <authorList>
            <person name="Chebbi M.A."/>
            <person name="Drezen J.M."/>
        </authorList>
    </citation>
    <scope>NUCLEOTIDE SEQUENCE</scope>
    <source>
        <tissue evidence="4">Whole body</tissue>
    </source>
</reference>
<dbReference type="GO" id="GO:0005759">
    <property type="term" value="C:mitochondrial matrix"/>
    <property type="evidence" value="ECO:0007669"/>
    <property type="project" value="TreeGrafter"/>
</dbReference>
<dbReference type="GO" id="GO:0016226">
    <property type="term" value="P:iron-sulfur cluster assembly"/>
    <property type="evidence" value="ECO:0007669"/>
    <property type="project" value="TreeGrafter"/>
</dbReference>
<comment type="caution">
    <text evidence="4">The sequence shown here is derived from an EMBL/GenBank/DDBJ whole genome shotgun (WGS) entry which is preliminary data.</text>
</comment>
<feature type="domain" description="GCVT N-terminal" evidence="2">
    <location>
        <begin position="168"/>
        <end position="246"/>
    </location>
</feature>
<dbReference type="AlphaFoldDB" id="A0A8J5QY61"/>
<evidence type="ECO:0000313" key="5">
    <source>
        <dbReference type="Proteomes" id="UP000729913"/>
    </source>
</evidence>
<dbReference type="PANTHER" id="PTHR22602:SF0">
    <property type="entry name" value="TRANSFERASE CAF17, MITOCHONDRIAL-RELATED"/>
    <property type="match status" value="1"/>
</dbReference>
<dbReference type="InterPro" id="IPR006222">
    <property type="entry name" value="GCVT_N"/>
</dbReference>
<feature type="compositionally biased region" description="Polar residues" evidence="1">
    <location>
        <begin position="7"/>
        <end position="18"/>
    </location>
</feature>
<proteinExistence type="predicted"/>
<dbReference type="EMBL" id="JAAOIC020000048">
    <property type="protein sequence ID" value="KAG8036652.1"/>
    <property type="molecule type" value="Genomic_DNA"/>
</dbReference>
<evidence type="ECO:0000313" key="4">
    <source>
        <dbReference type="EMBL" id="KAG8036652.1"/>
    </source>
</evidence>
<accession>A0A8J5QY61</accession>
<dbReference type="InterPro" id="IPR045179">
    <property type="entry name" value="YgfZ/GcvT"/>
</dbReference>
<dbReference type="InterPro" id="IPR018785">
    <property type="entry name" value="CDPF1_dom"/>
</dbReference>